<keyword evidence="4" id="KW-1185">Reference proteome</keyword>
<evidence type="ECO:0000313" key="3">
    <source>
        <dbReference type="EMBL" id="CAF4468284.1"/>
    </source>
</evidence>
<organism evidence="2 4">
    <name type="scientific">Didymodactylos carnosus</name>
    <dbReference type="NCBI Taxonomy" id="1234261"/>
    <lineage>
        <taxon>Eukaryota</taxon>
        <taxon>Metazoa</taxon>
        <taxon>Spiralia</taxon>
        <taxon>Gnathifera</taxon>
        <taxon>Rotifera</taxon>
        <taxon>Eurotatoria</taxon>
        <taxon>Bdelloidea</taxon>
        <taxon>Philodinida</taxon>
        <taxon>Philodinidae</taxon>
        <taxon>Didymodactylos</taxon>
    </lineage>
</organism>
<evidence type="ECO:0000259" key="1">
    <source>
        <dbReference type="PROSITE" id="PS50994"/>
    </source>
</evidence>
<evidence type="ECO:0000313" key="2">
    <source>
        <dbReference type="EMBL" id="CAF1594522.1"/>
    </source>
</evidence>
<dbReference type="AlphaFoldDB" id="A0A816A9K3"/>
<dbReference type="GO" id="GO:0003676">
    <property type="term" value="F:nucleic acid binding"/>
    <property type="evidence" value="ECO:0007669"/>
    <property type="project" value="InterPro"/>
</dbReference>
<feature type="domain" description="Integrase catalytic" evidence="1">
    <location>
        <begin position="1"/>
        <end position="82"/>
    </location>
</feature>
<proteinExistence type="predicted"/>
<dbReference type="Gene3D" id="3.30.420.10">
    <property type="entry name" value="Ribonuclease H-like superfamily/Ribonuclease H"/>
    <property type="match status" value="1"/>
</dbReference>
<dbReference type="SUPFAM" id="SSF53098">
    <property type="entry name" value="Ribonuclease H-like"/>
    <property type="match status" value="1"/>
</dbReference>
<dbReference type="InterPro" id="IPR012337">
    <property type="entry name" value="RNaseH-like_sf"/>
</dbReference>
<accession>A0A816A9K3</accession>
<dbReference type="Proteomes" id="UP000663829">
    <property type="component" value="Unassembled WGS sequence"/>
</dbReference>
<reference evidence="2" key="1">
    <citation type="submission" date="2021-02" db="EMBL/GenBank/DDBJ databases">
        <authorList>
            <person name="Nowell W R."/>
        </authorList>
    </citation>
    <scope>NUCLEOTIDE SEQUENCE</scope>
</reference>
<dbReference type="PROSITE" id="PS50994">
    <property type="entry name" value="INTEGRASE"/>
    <property type="match status" value="1"/>
</dbReference>
<feature type="non-terminal residue" evidence="2">
    <location>
        <position position="1"/>
    </location>
</feature>
<dbReference type="InterPro" id="IPR036397">
    <property type="entry name" value="RNaseH_sf"/>
</dbReference>
<dbReference type="EMBL" id="CAJNOQ010034367">
    <property type="protein sequence ID" value="CAF1594522.1"/>
    <property type="molecule type" value="Genomic_DNA"/>
</dbReference>
<dbReference type="InterPro" id="IPR001584">
    <property type="entry name" value="Integrase_cat-core"/>
</dbReference>
<gene>
    <name evidence="2" type="ORF">GPM918_LOCUS41984</name>
    <name evidence="3" type="ORF">SRO942_LOCUS43134</name>
</gene>
<evidence type="ECO:0000313" key="4">
    <source>
        <dbReference type="Proteomes" id="UP000663829"/>
    </source>
</evidence>
<comment type="caution">
    <text evidence="2">The sequence shown here is derived from an EMBL/GenBank/DDBJ whole genome shotgun (WGS) entry which is preliminary data.</text>
</comment>
<sequence length="121" mass="14063">VILELKTVFPNLCFIRGRPRHPQSQGCIERANCALTLSLEKWLQTNDTIHWSEGLLPVVYDINTRTSDTTKAIPYEIMFDQHPRSDSEFWKIVKDQDIVDEEYLPSPIESIQDNDVDKEIC</sequence>
<dbReference type="EMBL" id="CAJOBC010100609">
    <property type="protein sequence ID" value="CAF4468284.1"/>
    <property type="molecule type" value="Genomic_DNA"/>
</dbReference>
<dbReference type="GO" id="GO:0015074">
    <property type="term" value="P:DNA integration"/>
    <property type="evidence" value="ECO:0007669"/>
    <property type="project" value="InterPro"/>
</dbReference>
<name>A0A816A9K3_9BILA</name>
<protein>
    <recommendedName>
        <fullName evidence="1">Integrase catalytic domain-containing protein</fullName>
    </recommendedName>
</protein>
<dbReference type="Proteomes" id="UP000681722">
    <property type="component" value="Unassembled WGS sequence"/>
</dbReference>